<dbReference type="Proteomes" id="UP000284338">
    <property type="component" value="Unassembled WGS sequence"/>
</dbReference>
<proteinExistence type="predicted"/>
<dbReference type="Pfam" id="PF13439">
    <property type="entry name" value="Glyco_transf_4"/>
    <property type="match status" value="1"/>
</dbReference>
<sequence>MKLEDCRVGIVTDWLVSYAGAERVLKEMVALFPSSDIHAVIDFLNDSDRQEILGKHSQTTFIQNLPMVSKFYTKYLPLMPLAIEQLDLSNYDLVLSSSHAVAKGVLTGPDQLHISYVHSPMRYAWDLQNQYLKQVGLDKGLSAICLKWMLHKLRLWDVRTAHGVDYFIANSHYIARRIKKVYGRSSEVIYPPVNVNAFPLVTKKDEFYLTASRLVPYKRIDLIVEAFSHMPDKKLVVIGDGSEMRRVKSKAAKNISILGYQDNNTLLGYMQNASAFVFAAEEDFGIIPVEVQACGTPVIAFGKGGILETIRPYGVENPTGLFFAEQNCKSIIEAILLFEKIKGSILPENCHVNALRFSDERYRMEILEFIKDKWDKFSESKKIIF</sequence>
<dbReference type="RefSeq" id="WP_119803652.1">
    <property type="nucleotide sequence ID" value="NZ_QYYG01000001.1"/>
</dbReference>
<feature type="domain" description="Glycosyl transferase family 1" evidence="1">
    <location>
        <begin position="202"/>
        <end position="350"/>
    </location>
</feature>
<dbReference type="InterPro" id="IPR001296">
    <property type="entry name" value="Glyco_trans_1"/>
</dbReference>
<evidence type="ECO:0000313" key="4">
    <source>
        <dbReference type="Proteomes" id="UP000284338"/>
    </source>
</evidence>
<dbReference type="Gene3D" id="3.40.50.2000">
    <property type="entry name" value="Glycogen Phosphorylase B"/>
    <property type="match status" value="1"/>
</dbReference>
<name>A0AA92X720_9GAMM</name>
<gene>
    <name evidence="3" type="ORF">D4100_06555</name>
</gene>
<protein>
    <submittedName>
        <fullName evidence="3">Glycosyltransferase family 4 protein</fullName>
    </submittedName>
</protein>
<dbReference type="PANTHER" id="PTHR45947">
    <property type="entry name" value="SULFOQUINOVOSYL TRANSFERASE SQD2"/>
    <property type="match status" value="1"/>
</dbReference>
<dbReference type="SUPFAM" id="SSF53756">
    <property type="entry name" value="UDP-Glycosyltransferase/glycogen phosphorylase"/>
    <property type="match status" value="1"/>
</dbReference>
<evidence type="ECO:0000259" key="1">
    <source>
        <dbReference type="Pfam" id="PF00534"/>
    </source>
</evidence>
<comment type="caution">
    <text evidence="3">The sequence shown here is derived from an EMBL/GenBank/DDBJ whole genome shotgun (WGS) entry which is preliminary data.</text>
</comment>
<dbReference type="CDD" id="cd03804">
    <property type="entry name" value="GT4_WbaZ-like"/>
    <property type="match status" value="1"/>
</dbReference>
<dbReference type="PANTHER" id="PTHR45947:SF3">
    <property type="entry name" value="SULFOQUINOVOSYL TRANSFERASE SQD2"/>
    <property type="match status" value="1"/>
</dbReference>
<reference evidence="3 4" key="1">
    <citation type="submission" date="2018-09" db="EMBL/GenBank/DDBJ databases">
        <title>Draft genome of a novel serratia sp. strain with antifungal activity.</title>
        <authorList>
            <person name="Dichmann S.I."/>
            <person name="Park B.P."/>
            <person name="Pathiraja D."/>
            <person name="Choi I.-G."/>
            <person name="Stougaard P."/>
            <person name="Hennessy R.C."/>
        </authorList>
    </citation>
    <scope>NUCLEOTIDE SEQUENCE [LARGE SCALE GENOMIC DNA]</scope>
    <source>
        <strain evidence="3 4">S40</strain>
    </source>
</reference>
<dbReference type="GO" id="GO:0016757">
    <property type="term" value="F:glycosyltransferase activity"/>
    <property type="evidence" value="ECO:0007669"/>
    <property type="project" value="InterPro"/>
</dbReference>
<accession>A0AA92X720</accession>
<evidence type="ECO:0000313" key="3">
    <source>
        <dbReference type="EMBL" id="RJF58412.1"/>
    </source>
</evidence>
<keyword evidence="4" id="KW-1185">Reference proteome</keyword>
<organism evidence="3 4">
    <name type="scientific">Serratia inhibens</name>
    <dbReference type="NCBI Taxonomy" id="2338073"/>
    <lineage>
        <taxon>Bacteria</taxon>
        <taxon>Pseudomonadati</taxon>
        <taxon>Pseudomonadota</taxon>
        <taxon>Gammaproteobacteria</taxon>
        <taxon>Enterobacterales</taxon>
        <taxon>Yersiniaceae</taxon>
        <taxon>Serratia</taxon>
    </lineage>
</organism>
<dbReference type="Pfam" id="PF00534">
    <property type="entry name" value="Glycos_transf_1"/>
    <property type="match status" value="1"/>
</dbReference>
<evidence type="ECO:0000259" key="2">
    <source>
        <dbReference type="Pfam" id="PF13439"/>
    </source>
</evidence>
<dbReference type="EMBL" id="QYYG01000001">
    <property type="protein sequence ID" value="RJF58412.1"/>
    <property type="molecule type" value="Genomic_DNA"/>
</dbReference>
<feature type="domain" description="Glycosyltransferase subfamily 4-like N-terminal" evidence="2">
    <location>
        <begin position="20"/>
        <end position="195"/>
    </location>
</feature>
<dbReference type="InterPro" id="IPR028098">
    <property type="entry name" value="Glyco_trans_4-like_N"/>
</dbReference>
<dbReference type="InterPro" id="IPR050194">
    <property type="entry name" value="Glycosyltransferase_grp1"/>
</dbReference>
<dbReference type="AlphaFoldDB" id="A0AA92X720"/>